<evidence type="ECO:0000259" key="1">
    <source>
        <dbReference type="Pfam" id="PF23019"/>
    </source>
</evidence>
<sequence length="433" mass="50967">MILVLVPQITNRLTYIFDFYFKEIFKSDYEFTTDPEKFQAFSEAKFSYGFRQINDELYLEADPILFESTVSIRQISIGTFNNIKTLFSVKSGSLPFDPFAAGFYMITRYEEYLPHKKDRHNRYKPESSIAISAGFLEKPIVNFWALVIKDIINKKYPQAINYTATYSFQPTLDIDNAYAYKYKGVLRTSLSLTQRLIKLDFNKLVKRLKVHLGKQQDPYDTYDKQRRIHRIYKITPNYFFLLGDYGKYDKNLPYDNEHLVKLVRSLDEEATIGLHPSYGSNTSENKLVMEKKRLEEILSRQVTKSRQHYIKLTLPETYRKLLNAGIKEDYSMGYTTKIGFRAGTCSSFLFFDLEKNVTTDLRIYPFAFMDSTLKFFLKVRSKEVINYITPIVNDVKQVGGQLIFIFHNESLGNERQWKNWGEVYEKVIRLAKE</sequence>
<dbReference type="InterPro" id="IPR054297">
    <property type="entry name" value="DUF7033"/>
</dbReference>
<reference evidence="2 3" key="1">
    <citation type="submission" date="2014-09" db="EMBL/GenBank/DDBJ databases">
        <title>Sporocytophaga myxococcoides PG-01 genome sequencing.</title>
        <authorList>
            <person name="Liu L."/>
            <person name="Gao P.J."/>
            <person name="Chen G.J."/>
            <person name="Wang L.S."/>
        </authorList>
    </citation>
    <scope>NUCLEOTIDE SEQUENCE [LARGE SCALE GENOMIC DNA]</scope>
    <source>
        <strain evidence="2 3">PG-01</strain>
    </source>
</reference>
<name>A0A098LBQ3_9BACT</name>
<dbReference type="CDD" id="cd10931">
    <property type="entry name" value="CE4_u7"/>
    <property type="match status" value="1"/>
</dbReference>
<dbReference type="RefSeq" id="WP_045459529.1">
    <property type="nucleotide sequence ID" value="NZ_BBLT01000002.1"/>
</dbReference>
<comment type="caution">
    <text evidence="2">The sequence shown here is derived from an EMBL/GenBank/DDBJ whole genome shotgun (WGS) entry which is preliminary data.</text>
</comment>
<gene>
    <name evidence="2" type="ORF">MYP_1070</name>
</gene>
<dbReference type="Proteomes" id="UP000030185">
    <property type="component" value="Unassembled WGS sequence"/>
</dbReference>
<proteinExistence type="predicted"/>
<keyword evidence="3" id="KW-1185">Reference proteome</keyword>
<evidence type="ECO:0000313" key="3">
    <source>
        <dbReference type="Proteomes" id="UP000030185"/>
    </source>
</evidence>
<organism evidence="2 3">
    <name type="scientific">Sporocytophaga myxococcoides</name>
    <dbReference type="NCBI Taxonomy" id="153721"/>
    <lineage>
        <taxon>Bacteria</taxon>
        <taxon>Pseudomonadati</taxon>
        <taxon>Bacteroidota</taxon>
        <taxon>Cytophagia</taxon>
        <taxon>Cytophagales</taxon>
        <taxon>Cytophagaceae</taxon>
        <taxon>Sporocytophaga</taxon>
    </lineage>
</organism>
<dbReference type="STRING" id="153721.MYP_1070"/>
<dbReference type="EMBL" id="BBLT01000002">
    <property type="protein sequence ID" value="GAL83842.1"/>
    <property type="molecule type" value="Genomic_DNA"/>
</dbReference>
<dbReference type="Pfam" id="PF23019">
    <property type="entry name" value="DUF7033"/>
    <property type="match status" value="1"/>
</dbReference>
<protein>
    <recommendedName>
        <fullName evidence="1">DUF7033 domain-containing protein</fullName>
    </recommendedName>
</protein>
<feature type="domain" description="DUF7033" evidence="1">
    <location>
        <begin position="94"/>
        <end position="183"/>
    </location>
</feature>
<accession>A0A098LBQ3</accession>
<dbReference type="eggNOG" id="COG0726">
    <property type="taxonomic scope" value="Bacteria"/>
</dbReference>
<dbReference type="OrthoDB" id="5573484at2"/>
<evidence type="ECO:0000313" key="2">
    <source>
        <dbReference type="EMBL" id="GAL83842.1"/>
    </source>
</evidence>
<dbReference type="AlphaFoldDB" id="A0A098LBQ3"/>